<dbReference type="Pfam" id="PF10387">
    <property type="entry name" value="DUF2442"/>
    <property type="match status" value="1"/>
</dbReference>
<dbReference type="Gene3D" id="3.30.2020.10">
    <property type="entry name" value="NE0471-like N-terminal domain"/>
    <property type="match status" value="1"/>
</dbReference>
<keyword evidence="2" id="KW-1185">Reference proteome</keyword>
<gene>
    <name evidence="1" type="ORF">H9660_13080</name>
</gene>
<dbReference type="Proteomes" id="UP000640335">
    <property type="component" value="Unassembled WGS sequence"/>
</dbReference>
<reference evidence="1 2" key="1">
    <citation type="submission" date="2020-08" db="EMBL/GenBank/DDBJ databases">
        <title>A Genomic Blueprint of the Chicken Gut Microbiome.</title>
        <authorList>
            <person name="Gilroy R."/>
            <person name="Ravi A."/>
            <person name="Getino M."/>
            <person name="Pursley I."/>
            <person name="Horton D.L."/>
            <person name="Alikhan N.-F."/>
            <person name="Baker D."/>
            <person name="Gharbi K."/>
            <person name="Hall N."/>
            <person name="Watson M."/>
            <person name="Adriaenssens E.M."/>
            <person name="Foster-Nyarko E."/>
            <person name="Jarju S."/>
            <person name="Secka A."/>
            <person name="Antonio M."/>
            <person name="Oren A."/>
            <person name="Chaudhuri R."/>
            <person name="La Ragione R.M."/>
            <person name="Hildebrand F."/>
            <person name="Pallen M.J."/>
        </authorList>
    </citation>
    <scope>NUCLEOTIDE SEQUENCE [LARGE SCALE GENOMIC DNA]</scope>
    <source>
        <strain evidence="1 2">Sa3CUN1</strain>
    </source>
</reference>
<name>A0ABR8Q6N2_9CLOT</name>
<protein>
    <submittedName>
        <fullName evidence="1">DUF2442 domain-containing protein</fullName>
    </submittedName>
</protein>
<dbReference type="InterPro" id="IPR036782">
    <property type="entry name" value="NE0471-like_N"/>
</dbReference>
<evidence type="ECO:0000313" key="2">
    <source>
        <dbReference type="Proteomes" id="UP000640335"/>
    </source>
</evidence>
<dbReference type="EMBL" id="JACSQZ010000058">
    <property type="protein sequence ID" value="MBD7916081.1"/>
    <property type="molecule type" value="Genomic_DNA"/>
</dbReference>
<sequence length="86" mass="10085">MYSNRIVKIKIFPDTFNILVLFDNGVTKKIDFKKKLDEDFYSDLKNKLLFQQAQIDAGGYGLSWNDDIDISEFELWDIGENTEDKI</sequence>
<comment type="caution">
    <text evidence="1">The sequence shown here is derived from an EMBL/GenBank/DDBJ whole genome shotgun (WGS) entry which is preliminary data.</text>
</comment>
<accession>A0ABR8Q6N2</accession>
<evidence type="ECO:0000313" key="1">
    <source>
        <dbReference type="EMBL" id="MBD7916081.1"/>
    </source>
</evidence>
<dbReference type="RefSeq" id="WP_191750830.1">
    <property type="nucleotide sequence ID" value="NZ_JACSQZ010000058.1"/>
</dbReference>
<dbReference type="SUPFAM" id="SSF143880">
    <property type="entry name" value="NE0471 N-terminal domain-like"/>
    <property type="match status" value="1"/>
</dbReference>
<organism evidence="1 2">
    <name type="scientific">Clostridium gallinarum</name>
    <dbReference type="NCBI Taxonomy" id="2762246"/>
    <lineage>
        <taxon>Bacteria</taxon>
        <taxon>Bacillati</taxon>
        <taxon>Bacillota</taxon>
        <taxon>Clostridia</taxon>
        <taxon>Eubacteriales</taxon>
        <taxon>Clostridiaceae</taxon>
        <taxon>Clostridium</taxon>
    </lineage>
</organism>
<dbReference type="InterPro" id="IPR018841">
    <property type="entry name" value="DUF2442"/>
</dbReference>
<proteinExistence type="predicted"/>